<keyword evidence="3" id="KW-1185">Reference proteome</keyword>
<dbReference type="SUPFAM" id="SSF53448">
    <property type="entry name" value="Nucleotide-diphospho-sugar transferases"/>
    <property type="match status" value="1"/>
</dbReference>
<dbReference type="Proteomes" id="UP000324828">
    <property type="component" value="Unassembled WGS sequence"/>
</dbReference>
<dbReference type="PANTHER" id="PTHR22916:SF3">
    <property type="entry name" value="UDP-GLCNAC:BETAGAL BETA-1,3-N-ACETYLGLUCOSAMINYLTRANSFERASE-LIKE PROTEIN 1"/>
    <property type="match status" value="1"/>
</dbReference>
<comment type="caution">
    <text evidence="2">The sequence shown here is derived from an EMBL/GenBank/DDBJ whole genome shotgun (WGS) entry which is preliminary data.</text>
</comment>
<evidence type="ECO:0000313" key="2">
    <source>
        <dbReference type="EMBL" id="KAA5524115.1"/>
    </source>
</evidence>
<organism evidence="2 3">
    <name type="scientific">Haemophilus seminalis</name>
    <dbReference type="NCBI Taxonomy" id="2582921"/>
    <lineage>
        <taxon>Bacteria</taxon>
        <taxon>Pseudomonadati</taxon>
        <taxon>Pseudomonadota</taxon>
        <taxon>Gammaproteobacteria</taxon>
        <taxon>Pasteurellales</taxon>
        <taxon>Pasteurellaceae</taxon>
        <taxon>Haemophilus</taxon>
    </lineage>
</organism>
<dbReference type="RefSeq" id="WP_139989600.1">
    <property type="nucleotide sequence ID" value="NZ_VCED01000003.1"/>
</dbReference>
<name>A0ABQ6SP11_9PAST</name>
<dbReference type="Pfam" id="PF00535">
    <property type="entry name" value="Glycos_transf_2"/>
    <property type="match status" value="1"/>
</dbReference>
<dbReference type="InterPro" id="IPR001173">
    <property type="entry name" value="Glyco_trans_2-like"/>
</dbReference>
<dbReference type="InterPro" id="IPR029044">
    <property type="entry name" value="Nucleotide-diphossugar_trans"/>
</dbReference>
<proteinExistence type="predicted"/>
<gene>
    <name evidence="2" type="ORF">F2S80_01745</name>
</gene>
<dbReference type="PANTHER" id="PTHR22916">
    <property type="entry name" value="GLYCOSYLTRANSFERASE"/>
    <property type="match status" value="1"/>
</dbReference>
<reference evidence="2 3" key="1">
    <citation type="submission" date="2019-09" db="EMBL/GenBank/DDBJ databases">
        <title>Haemophilus seminale sp. nov., isolated from human semen.</title>
        <authorList>
            <person name="Zheng M."/>
        </authorList>
    </citation>
    <scope>NUCLEOTIDE SEQUENCE [LARGE SCALE GENOMIC DNA]</scope>
    <source>
        <strain evidence="2 3">SZY H2</strain>
    </source>
</reference>
<dbReference type="CDD" id="cd00761">
    <property type="entry name" value="Glyco_tranf_GTA_type"/>
    <property type="match status" value="1"/>
</dbReference>
<evidence type="ECO:0000313" key="3">
    <source>
        <dbReference type="Proteomes" id="UP000324828"/>
    </source>
</evidence>
<feature type="domain" description="Glycosyltransferase 2-like" evidence="1">
    <location>
        <begin position="8"/>
        <end position="128"/>
    </location>
</feature>
<dbReference type="EMBL" id="VXDF01000001">
    <property type="protein sequence ID" value="KAA5524115.1"/>
    <property type="molecule type" value="Genomic_DNA"/>
</dbReference>
<protein>
    <submittedName>
        <fullName evidence="2">Glycosyltransferase family 2 protein</fullName>
    </submittedName>
</protein>
<sequence>MKYSPLVSIIVCAYNVEKYIDESITSIINQTYKNLEIIIINDGSTDLTLSHLERLNKLDGRIKIINNKHNLGFINSLNIGLRYFSGKYIARMDADDIAKPFWIEKLITYLESNLNIIAIGTYLEVIVEKECGVIGAQYKTGDIWKNPLQHNEICESMLFNNVMHNNTMIMRASVYKEYGLIFNKDYPHAEDYKFWSEVSKFGNLANYPEALVKYRLHSNQTSSLHNGKQNEIAKKIKRENITYYLNKIGINIDIRNEVSLLTLYNLDKDNKVLVKILYEMYMSLNKYNIISFHHFIKYHSKLFNISQKIKIVKKFLRKNKYKSNLV</sequence>
<dbReference type="Gene3D" id="3.90.550.10">
    <property type="entry name" value="Spore Coat Polysaccharide Biosynthesis Protein SpsA, Chain A"/>
    <property type="match status" value="1"/>
</dbReference>
<accession>A0ABQ6SP11</accession>
<evidence type="ECO:0000259" key="1">
    <source>
        <dbReference type="Pfam" id="PF00535"/>
    </source>
</evidence>